<evidence type="ECO:0000313" key="1">
    <source>
        <dbReference type="EMBL" id="RLM16400.1"/>
    </source>
</evidence>
<organism evidence="1 2">
    <name type="scientific">Brenneria goodwinii</name>
    <dbReference type="NCBI Taxonomy" id="1109412"/>
    <lineage>
        <taxon>Bacteria</taxon>
        <taxon>Pseudomonadati</taxon>
        <taxon>Pseudomonadota</taxon>
        <taxon>Gammaproteobacteria</taxon>
        <taxon>Enterobacterales</taxon>
        <taxon>Pectobacteriaceae</taxon>
        <taxon>Brenneria</taxon>
    </lineage>
</organism>
<protein>
    <submittedName>
        <fullName evidence="1">Uncharacterized protein</fullName>
    </submittedName>
</protein>
<proteinExistence type="predicted"/>
<evidence type="ECO:0000313" key="2">
    <source>
        <dbReference type="Proteomes" id="UP000285972"/>
    </source>
</evidence>
<accession>A0AAE8JLI4</accession>
<sequence>MKNGNIYSLRIKKQKHIPFFVEHLRMITLIIPWNNQKSLTQATGMIKKIYNFHDINKNACNVVSHRPSTGK</sequence>
<name>A0AAE8JLI4_9GAMM</name>
<comment type="caution">
    <text evidence="1">The sequence shown here is derived from an EMBL/GenBank/DDBJ whole genome shotgun (WGS) entry which is preliminary data.</text>
</comment>
<gene>
    <name evidence="1" type="ORF">BIY26_22310</name>
</gene>
<dbReference type="Proteomes" id="UP000285972">
    <property type="component" value="Unassembled WGS sequence"/>
</dbReference>
<dbReference type="AlphaFoldDB" id="A0AAE8JLI4"/>
<reference evidence="1 2" key="1">
    <citation type="submission" date="2016-09" db="EMBL/GenBank/DDBJ databases">
        <authorList>
            <person name="Doonan J."/>
            <person name="Pachebat J.A."/>
            <person name="Golyshin P.N."/>
            <person name="Denman S."/>
            <person name="Mcdonald J.E."/>
        </authorList>
    </citation>
    <scope>NUCLEOTIDE SEQUENCE [LARGE SCALE GENOMIC DNA]</scope>
    <source>
        <strain evidence="1 2">FRB141</strain>
    </source>
</reference>
<dbReference type="EMBL" id="MJLX01000108">
    <property type="protein sequence ID" value="RLM16400.1"/>
    <property type="molecule type" value="Genomic_DNA"/>
</dbReference>